<reference evidence="4" key="4">
    <citation type="submission" date="2024-05" db="EMBL/GenBank/DDBJ databases">
        <authorList>
            <person name="Sun Q."/>
            <person name="Zhou Y."/>
        </authorList>
    </citation>
    <scope>NUCLEOTIDE SEQUENCE</scope>
    <source>
        <strain evidence="4">CGMCC 1.11013</strain>
    </source>
</reference>
<dbReference type="Proteomes" id="UP000597138">
    <property type="component" value="Unassembled WGS sequence"/>
</dbReference>
<dbReference type="STRING" id="1071679.BG57_32170"/>
<keyword evidence="1 2" id="KW-0597">Phosphoprotein</keyword>
<dbReference type="InterPro" id="IPR011006">
    <property type="entry name" value="CheY-like_superfamily"/>
</dbReference>
<dbReference type="Proteomes" id="UP000027439">
    <property type="component" value="Unassembled WGS sequence"/>
</dbReference>
<dbReference type="EMBL" id="BMEG01000010">
    <property type="protein sequence ID" value="GGD88324.1"/>
    <property type="molecule type" value="Genomic_DNA"/>
</dbReference>
<dbReference type="PANTHER" id="PTHR44591">
    <property type="entry name" value="STRESS RESPONSE REGULATOR PROTEIN 1"/>
    <property type="match status" value="1"/>
</dbReference>
<dbReference type="SUPFAM" id="SSF52172">
    <property type="entry name" value="CheY-like"/>
    <property type="match status" value="1"/>
</dbReference>
<dbReference type="PANTHER" id="PTHR44591:SF25">
    <property type="entry name" value="CHEMOTAXIS TWO-COMPONENT RESPONSE REGULATOR"/>
    <property type="match status" value="1"/>
</dbReference>
<feature type="domain" description="Response regulatory" evidence="3">
    <location>
        <begin position="3"/>
        <end position="120"/>
    </location>
</feature>
<dbReference type="InterPro" id="IPR001789">
    <property type="entry name" value="Sig_transdc_resp-reg_receiver"/>
</dbReference>
<evidence type="ECO:0000313" key="5">
    <source>
        <dbReference type="EMBL" id="KDR35018.1"/>
    </source>
</evidence>
<dbReference type="Gene3D" id="3.40.50.2300">
    <property type="match status" value="1"/>
</dbReference>
<evidence type="ECO:0000313" key="7">
    <source>
        <dbReference type="Proteomes" id="UP000597138"/>
    </source>
</evidence>
<organism evidence="5 6">
    <name type="scientific">Caballeronia grimmiae</name>
    <dbReference type="NCBI Taxonomy" id="1071679"/>
    <lineage>
        <taxon>Bacteria</taxon>
        <taxon>Pseudomonadati</taxon>
        <taxon>Pseudomonadota</taxon>
        <taxon>Betaproteobacteria</taxon>
        <taxon>Burkholderiales</taxon>
        <taxon>Burkholderiaceae</taxon>
        <taxon>Caballeronia</taxon>
    </lineage>
</organism>
<dbReference type="PROSITE" id="PS50110">
    <property type="entry name" value="RESPONSE_REGULATORY"/>
    <property type="match status" value="1"/>
</dbReference>
<sequence length="123" mass="13219">MKKILLVDDSATMLLSLRQTLEMSGFNVSTATDGENGLSVLAAGSKPDLIITDINMPKLDGLGFIQAVRKQPAYRFTPLLVLTTESQQARRDEAKRLGATGWLVKPVAAADLVRVVKQVVPGA</sequence>
<name>A0A069P347_9BURK</name>
<reference evidence="5 6" key="2">
    <citation type="submission" date="2014-03" db="EMBL/GenBank/DDBJ databases">
        <title>Draft Genome Sequences of Four Burkholderia Strains.</title>
        <authorList>
            <person name="Liu X.Y."/>
            <person name="Li C.X."/>
            <person name="Xu J.H."/>
        </authorList>
    </citation>
    <scope>NUCLEOTIDE SEQUENCE [LARGE SCALE GENOMIC DNA]</scope>
    <source>
        <strain evidence="5 6">R27</strain>
    </source>
</reference>
<dbReference type="Pfam" id="PF00072">
    <property type="entry name" value="Response_reg"/>
    <property type="match status" value="1"/>
</dbReference>
<gene>
    <name evidence="5" type="ORF">BG57_32170</name>
    <name evidence="4" type="ORF">GCM10010985_48600</name>
</gene>
<comment type="caution">
    <text evidence="5">The sequence shown here is derived from an EMBL/GenBank/DDBJ whole genome shotgun (WGS) entry which is preliminary data.</text>
</comment>
<evidence type="ECO:0000313" key="6">
    <source>
        <dbReference type="Proteomes" id="UP000027439"/>
    </source>
</evidence>
<dbReference type="SMART" id="SM00448">
    <property type="entry name" value="REC"/>
    <property type="match status" value="1"/>
</dbReference>
<dbReference type="GO" id="GO:0000160">
    <property type="term" value="P:phosphorelay signal transduction system"/>
    <property type="evidence" value="ECO:0007669"/>
    <property type="project" value="InterPro"/>
</dbReference>
<dbReference type="InterPro" id="IPR050595">
    <property type="entry name" value="Bact_response_regulator"/>
</dbReference>
<evidence type="ECO:0000256" key="1">
    <source>
        <dbReference type="ARBA" id="ARBA00022553"/>
    </source>
</evidence>
<keyword evidence="7" id="KW-1185">Reference proteome</keyword>
<proteinExistence type="predicted"/>
<dbReference type="AlphaFoldDB" id="A0A069P347"/>
<dbReference type="EMBL" id="JFHE01000009">
    <property type="protein sequence ID" value="KDR35018.1"/>
    <property type="molecule type" value="Genomic_DNA"/>
</dbReference>
<evidence type="ECO:0000313" key="4">
    <source>
        <dbReference type="EMBL" id="GGD88324.1"/>
    </source>
</evidence>
<dbReference type="OrthoDB" id="9801101at2"/>
<protein>
    <submittedName>
        <fullName evidence="5">Chemotaxis protein CheY</fullName>
    </submittedName>
    <submittedName>
        <fullName evidence="4">Response regulator</fullName>
    </submittedName>
</protein>
<reference evidence="7" key="3">
    <citation type="journal article" date="2019" name="Int. J. Syst. Evol. Microbiol.">
        <title>The Global Catalogue of Microorganisms (GCM) 10K type strain sequencing project: providing services to taxonomists for standard genome sequencing and annotation.</title>
        <authorList>
            <consortium name="The Broad Institute Genomics Platform"/>
            <consortium name="The Broad Institute Genome Sequencing Center for Infectious Disease"/>
            <person name="Wu L."/>
            <person name="Ma J."/>
        </authorList>
    </citation>
    <scope>NUCLEOTIDE SEQUENCE [LARGE SCALE GENOMIC DNA]</scope>
    <source>
        <strain evidence="7">CGMCC 1.11013</strain>
    </source>
</reference>
<dbReference type="RefSeq" id="WP_035963552.1">
    <property type="nucleotide sequence ID" value="NZ_BMEG01000010.1"/>
</dbReference>
<feature type="modified residue" description="4-aspartylphosphate" evidence="2">
    <location>
        <position position="53"/>
    </location>
</feature>
<reference evidence="4" key="1">
    <citation type="journal article" date="2014" name="Int. J. Syst. Evol. Microbiol.">
        <title>Complete genome of a new Firmicutes species belonging to the dominant human colonic microbiota ('Ruminococcus bicirculans') reveals two chromosomes and a selective capacity to utilize plant glucans.</title>
        <authorList>
            <consortium name="NISC Comparative Sequencing Program"/>
            <person name="Wegmann U."/>
            <person name="Louis P."/>
            <person name="Goesmann A."/>
            <person name="Henrissat B."/>
            <person name="Duncan S.H."/>
            <person name="Flint H.J."/>
        </authorList>
    </citation>
    <scope>NUCLEOTIDE SEQUENCE</scope>
    <source>
        <strain evidence="4">CGMCC 1.11013</strain>
    </source>
</reference>
<dbReference type="eggNOG" id="COG0784">
    <property type="taxonomic scope" value="Bacteria"/>
</dbReference>
<accession>A0A069P347</accession>
<evidence type="ECO:0000256" key="2">
    <source>
        <dbReference type="PROSITE-ProRule" id="PRU00169"/>
    </source>
</evidence>
<evidence type="ECO:0000259" key="3">
    <source>
        <dbReference type="PROSITE" id="PS50110"/>
    </source>
</evidence>